<evidence type="ECO:0000313" key="4">
    <source>
        <dbReference type="Proteomes" id="UP000253208"/>
    </source>
</evidence>
<dbReference type="Proteomes" id="UP000253208">
    <property type="component" value="Unassembled WGS sequence"/>
</dbReference>
<feature type="compositionally biased region" description="Acidic residues" evidence="1">
    <location>
        <begin position="103"/>
        <end position="114"/>
    </location>
</feature>
<gene>
    <name evidence="3" type="ORF">C4886_07860</name>
</gene>
<sequence length="128" mass="12863">MKKNIKKLFLAAGLLAITGALLTGCGSKKKNAEEESVIKISTAPEPTATPDPKTVDPDAVTSNGNLTMVNEYLAENGSEALGIDGVTPTPAASDGSTDNADSAGEDTSSDEDNDTSGSGGEEGAMDGE</sequence>
<protein>
    <submittedName>
        <fullName evidence="3">Uncharacterized protein</fullName>
    </submittedName>
</protein>
<keyword evidence="2" id="KW-0732">Signal</keyword>
<dbReference type="PROSITE" id="PS51257">
    <property type="entry name" value="PROKAR_LIPOPROTEIN"/>
    <property type="match status" value="1"/>
</dbReference>
<evidence type="ECO:0000256" key="2">
    <source>
        <dbReference type="SAM" id="SignalP"/>
    </source>
</evidence>
<accession>A0A367G0T1</accession>
<reference evidence="3 4" key="1">
    <citation type="submission" date="2018-02" db="EMBL/GenBank/DDBJ databases">
        <title>Complete genome sequencing of Faecalibacterium prausnitzii strains isolated from the human gut.</title>
        <authorList>
            <person name="Fitzgerald B.C."/>
            <person name="Shkoporov A.N."/>
            <person name="Ross P.R."/>
            <person name="Hill C."/>
        </authorList>
    </citation>
    <scope>NUCLEOTIDE SEQUENCE [LARGE SCALE GENOMIC DNA]</scope>
    <source>
        <strain evidence="3 4">APC942/31-1</strain>
    </source>
</reference>
<name>A0A367G0T1_9FIRM</name>
<comment type="caution">
    <text evidence="3">The sequence shown here is derived from an EMBL/GenBank/DDBJ whole genome shotgun (WGS) entry which is preliminary data.</text>
</comment>
<dbReference type="RefSeq" id="WP_021651885.1">
    <property type="nucleotide sequence ID" value="NZ_PSQG01000009.1"/>
</dbReference>
<feature type="region of interest" description="Disordered" evidence="1">
    <location>
        <begin position="79"/>
        <end position="128"/>
    </location>
</feature>
<proteinExistence type="predicted"/>
<evidence type="ECO:0000256" key="1">
    <source>
        <dbReference type="SAM" id="MobiDB-lite"/>
    </source>
</evidence>
<feature type="region of interest" description="Disordered" evidence="1">
    <location>
        <begin position="25"/>
        <end position="63"/>
    </location>
</feature>
<dbReference type="EMBL" id="PSQG01000009">
    <property type="protein sequence ID" value="RCH44220.1"/>
    <property type="molecule type" value="Genomic_DNA"/>
</dbReference>
<dbReference type="AlphaFoldDB" id="A0A367G0T1"/>
<evidence type="ECO:0000313" key="3">
    <source>
        <dbReference type="EMBL" id="RCH44220.1"/>
    </source>
</evidence>
<feature type="chain" id="PRO_5038776622" evidence="2">
    <location>
        <begin position="23"/>
        <end position="128"/>
    </location>
</feature>
<organism evidence="3 4">
    <name type="scientific">Blautia obeum</name>
    <dbReference type="NCBI Taxonomy" id="40520"/>
    <lineage>
        <taxon>Bacteria</taxon>
        <taxon>Bacillati</taxon>
        <taxon>Bacillota</taxon>
        <taxon>Clostridia</taxon>
        <taxon>Lachnospirales</taxon>
        <taxon>Lachnospiraceae</taxon>
        <taxon>Blautia</taxon>
    </lineage>
</organism>
<feature type="signal peptide" evidence="2">
    <location>
        <begin position="1"/>
        <end position="22"/>
    </location>
</feature>